<accession>A0A0G2J647</accession>
<comment type="caution">
    <text evidence="2">The sequence shown here is derived from an EMBL/GenBank/DDBJ whole genome shotgun (WGS) entry which is preliminary data.</text>
</comment>
<dbReference type="AlphaFoldDB" id="A0A0G2J647"/>
<dbReference type="GO" id="GO:0000724">
    <property type="term" value="P:double-strand break repair via homologous recombination"/>
    <property type="evidence" value="ECO:0007669"/>
    <property type="project" value="InterPro"/>
</dbReference>
<evidence type="ECO:0000313" key="2">
    <source>
        <dbReference type="EMBL" id="KKZ67309.1"/>
    </source>
</evidence>
<dbReference type="GO" id="GO:0042148">
    <property type="term" value="P:DNA strand invasion"/>
    <property type="evidence" value="ECO:0007669"/>
    <property type="project" value="TreeGrafter"/>
</dbReference>
<dbReference type="OrthoDB" id="420422at2759"/>
<dbReference type="PANTHER" id="PTHR46644:SF2">
    <property type="entry name" value="DNA REPAIR PROTEIN XRCC2"/>
    <property type="match status" value="1"/>
</dbReference>
<feature type="region of interest" description="Disordered" evidence="1">
    <location>
        <begin position="261"/>
        <end position="283"/>
    </location>
</feature>
<proteinExistence type="predicted"/>
<evidence type="ECO:0008006" key="4">
    <source>
        <dbReference type="Google" id="ProtNLM"/>
    </source>
</evidence>
<organism evidence="2 3">
    <name type="scientific">[Emmonsia] crescens</name>
    <dbReference type="NCBI Taxonomy" id="73230"/>
    <lineage>
        <taxon>Eukaryota</taxon>
        <taxon>Fungi</taxon>
        <taxon>Dikarya</taxon>
        <taxon>Ascomycota</taxon>
        <taxon>Pezizomycotina</taxon>
        <taxon>Eurotiomycetes</taxon>
        <taxon>Eurotiomycetidae</taxon>
        <taxon>Onygenales</taxon>
        <taxon>Ajellomycetaceae</taxon>
        <taxon>Emergomyces</taxon>
    </lineage>
</organism>
<protein>
    <recommendedName>
        <fullName evidence="4">DNA recombination and repair protein Rad51-like C-terminal domain-containing protein</fullName>
    </recommendedName>
</protein>
<name>A0A0G2J647_9EURO</name>
<dbReference type="VEuPathDB" id="FungiDB:EMCG_07009"/>
<dbReference type="Proteomes" id="UP000034164">
    <property type="component" value="Unassembled WGS sequence"/>
</dbReference>
<dbReference type="PANTHER" id="PTHR46644">
    <property type="entry name" value="DNA REPAIR PROTEIN XRCC2"/>
    <property type="match status" value="1"/>
</dbReference>
<dbReference type="EMBL" id="LCZI01000284">
    <property type="protein sequence ID" value="KKZ67309.1"/>
    <property type="molecule type" value="Genomic_DNA"/>
</dbReference>
<sequence length="441" mass="49216">MNEAHGERLLREVREENLAELLRTIHHLHAPPPTSPQYAPLGIKPLDDILRVFHPPPPHTSITSTSSYAPEAAAAAAAAAAATYTPRQPILEITSPSSADGKSHLLYYITALAILPDTHHNILLRGRNSAIVFLDTDCRFDAVRLREVARGIVLERAVEQGILLPAAGSNSGHGNEDEDINKMLHTALSHVHVFRPQSSASLLATIRSIEPYLLHGTAEGHNKHESHSRPLHAILLDSASAFYWQDRREMEVLSIPGVREERARARAPNDTDTDNDNDTPPSQLPHQIIHALRALQHTFSCPLVFTTWGLLRATPHASSRRHISHAPATTPLYKPHRPSFRPHLPRPWPSFPTCRIIVQRDVVRPFAPFLTMDEVKGEARERQAVVRRERVVGWVDGNGNGLGWERERKREREVLVERVFGFSLTGGGGVRWIDDEDVDEG</sequence>
<dbReference type="CDD" id="cd19490">
    <property type="entry name" value="XRCC2"/>
    <property type="match status" value="1"/>
</dbReference>
<gene>
    <name evidence="2" type="ORF">EMCG_07009</name>
</gene>
<evidence type="ECO:0000313" key="3">
    <source>
        <dbReference type="Proteomes" id="UP000034164"/>
    </source>
</evidence>
<dbReference type="InterPro" id="IPR027417">
    <property type="entry name" value="P-loop_NTPase"/>
</dbReference>
<evidence type="ECO:0000256" key="1">
    <source>
        <dbReference type="SAM" id="MobiDB-lite"/>
    </source>
</evidence>
<reference evidence="3" key="1">
    <citation type="journal article" date="2015" name="PLoS Genet.">
        <title>The dynamic genome and transcriptome of the human fungal pathogen Blastomyces and close relative Emmonsia.</title>
        <authorList>
            <person name="Munoz J.F."/>
            <person name="Gauthier G.M."/>
            <person name="Desjardins C.A."/>
            <person name="Gallo J.E."/>
            <person name="Holder J."/>
            <person name="Sullivan T.D."/>
            <person name="Marty A.J."/>
            <person name="Carmen J.C."/>
            <person name="Chen Z."/>
            <person name="Ding L."/>
            <person name="Gujja S."/>
            <person name="Magrini V."/>
            <person name="Misas E."/>
            <person name="Mitreva M."/>
            <person name="Priest M."/>
            <person name="Saif S."/>
            <person name="Whiston E.A."/>
            <person name="Young S."/>
            <person name="Zeng Q."/>
            <person name="Goldman W.E."/>
            <person name="Mardis E.R."/>
            <person name="Taylor J.W."/>
            <person name="McEwen J.G."/>
            <person name="Clay O.K."/>
            <person name="Klein B.S."/>
            <person name="Cuomo C.A."/>
        </authorList>
    </citation>
    <scope>NUCLEOTIDE SEQUENCE [LARGE SCALE GENOMIC DNA]</scope>
    <source>
        <strain evidence="3">UAMH 3008</strain>
    </source>
</reference>
<dbReference type="GO" id="GO:0005657">
    <property type="term" value="C:replication fork"/>
    <property type="evidence" value="ECO:0007669"/>
    <property type="project" value="InterPro"/>
</dbReference>
<dbReference type="InterPro" id="IPR030547">
    <property type="entry name" value="XRCC2"/>
</dbReference>
<dbReference type="GO" id="GO:0005815">
    <property type="term" value="C:microtubule organizing center"/>
    <property type="evidence" value="ECO:0007669"/>
    <property type="project" value="TreeGrafter"/>
</dbReference>
<dbReference type="GO" id="GO:0033063">
    <property type="term" value="C:Rad51B-Rad51C-Rad51D-XRCC2 complex"/>
    <property type="evidence" value="ECO:0007669"/>
    <property type="project" value="InterPro"/>
</dbReference>
<dbReference type="GO" id="GO:0000400">
    <property type="term" value="F:four-way junction DNA binding"/>
    <property type="evidence" value="ECO:0007669"/>
    <property type="project" value="TreeGrafter"/>
</dbReference>
<dbReference type="Gene3D" id="3.40.50.300">
    <property type="entry name" value="P-loop containing nucleotide triphosphate hydrolases"/>
    <property type="match status" value="1"/>
</dbReference>
<feature type="region of interest" description="Disordered" evidence="1">
    <location>
        <begin position="319"/>
        <end position="338"/>
    </location>
</feature>
<dbReference type="SUPFAM" id="SSF52540">
    <property type="entry name" value="P-loop containing nucleoside triphosphate hydrolases"/>
    <property type="match status" value="1"/>
</dbReference>